<evidence type="ECO:0000256" key="1">
    <source>
        <dbReference type="SAM" id="SignalP"/>
    </source>
</evidence>
<dbReference type="KEGG" id="cant:NCTC13489_01664"/>
<dbReference type="OrthoDB" id="919278at2"/>
<evidence type="ECO:0000313" key="2">
    <source>
        <dbReference type="EMBL" id="VEH99699.1"/>
    </source>
</evidence>
<feature type="signal peptide" evidence="1">
    <location>
        <begin position="1"/>
        <end position="26"/>
    </location>
</feature>
<feature type="chain" id="PRO_5018780794" evidence="1">
    <location>
        <begin position="27"/>
        <end position="947"/>
    </location>
</feature>
<protein>
    <submittedName>
        <fullName evidence="2">Cna protein B-type domain</fullName>
    </submittedName>
</protein>
<sequence>MNRIISKTFSLLFALAIFVSFGTLKAQCDITNFTATPIQGTCTQDGKINVSVTGATNCTGPQAFATLQDAAGNTIEFLPLNNSGNMTFLNLLPGKYSVRVMRTGMVATTVDNIMVTTRYNPMVISTSRTNTSCASTDTMNPPDGSVVASHTGGTGPFVYDLILNGAIKATSGSITTRSFTFNNLSAGEYNVRVTDNSTGCPSAVTQSATVASTISNPLNFYYDRFRPDETTCGKVTYRFAVINGYSPGLKKTGAATAKKNGVPISSSSSGGGAFNFTELSPGDLITDIRVTDGCNTVSRSDFTVPSISPQFDDFLSVNLIGSQTNCVSTNDVLVSGLITERPPGAPFSFAFQTNNSLTLLKESPFNSGTYVQTQQFTNVTQLSVTGGGFIIRGLDLNERYKLVAMDDCHTVEKIFLADGVYNNPLTKSTLREANSLLQGTSTIEIRGENGGTWGSTEPLNFPITATINREEGNTTIVAAHPYELGGTFNYTFPFDVIYPKSLVPAHTWSNHPNIGNLPLGNYVVTLTDACDYFVTRTIELKAPATYNPSITFNTGCDKSDIMFDLNETGVADFVFTELYKNNNGSLGALVRNAAENPTNKYSGQFSAIPPGEYFIKFSNARFRAPLRDKGDFDQNNWQSDIKQLKLNREYKVAVTVPPYEQVAFSTTSSFCDTNNNDSGILSIEATGIPIGGITYSIWADTLNPDTDTPTQTSGVLAPTAVEFLFENLSSGTYKVRVITDCGFTEQTVDLRQGVTIFPEPYANPANICVEDATTLSIAIPENLYDFIWKDSGGNTVGDNANSIIVSPIANETYTVTYTLKSTLGCATVPKISDPILVTVTECVCYNDPNMTDKGIPSNHGITLLQRAGSNNGNWPMVRTSAHTVLESNQKGLVITRMTSDPAQSAAVNYIANVTNPVEGMMIYDTFSKCLKIYNGTAWNCFSTATCP</sequence>
<dbReference type="Proteomes" id="UP000270036">
    <property type="component" value="Chromosome"/>
</dbReference>
<reference evidence="2 3" key="1">
    <citation type="submission" date="2018-12" db="EMBL/GenBank/DDBJ databases">
        <authorList>
            <consortium name="Pathogen Informatics"/>
        </authorList>
    </citation>
    <scope>NUCLEOTIDE SEQUENCE [LARGE SCALE GENOMIC DNA]</scope>
    <source>
        <strain evidence="2 3">NCTC13489</strain>
    </source>
</reference>
<evidence type="ECO:0000313" key="3">
    <source>
        <dbReference type="Proteomes" id="UP000270036"/>
    </source>
</evidence>
<name>A0A3S4YTC9_9FLAO</name>
<dbReference type="STRING" id="266748.HY04_09460"/>
<organism evidence="2 3">
    <name type="scientific">Kaistella antarctica</name>
    <dbReference type="NCBI Taxonomy" id="266748"/>
    <lineage>
        <taxon>Bacteria</taxon>
        <taxon>Pseudomonadati</taxon>
        <taxon>Bacteroidota</taxon>
        <taxon>Flavobacteriia</taxon>
        <taxon>Flavobacteriales</taxon>
        <taxon>Weeksellaceae</taxon>
        <taxon>Chryseobacterium group</taxon>
        <taxon>Kaistella</taxon>
    </lineage>
</organism>
<gene>
    <name evidence="2" type="ORF">NCTC13489_01664</name>
</gene>
<dbReference type="AlphaFoldDB" id="A0A3S4YTC9"/>
<dbReference type="EMBL" id="LR134441">
    <property type="protein sequence ID" value="VEH99699.1"/>
    <property type="molecule type" value="Genomic_DNA"/>
</dbReference>
<proteinExistence type="predicted"/>
<dbReference type="RefSeq" id="WP_126337155.1">
    <property type="nucleotide sequence ID" value="NZ_FOIX01000004.1"/>
</dbReference>
<accession>A0A3S4YTC9</accession>
<keyword evidence="1" id="KW-0732">Signal</keyword>